<dbReference type="PANTHER" id="PTHR11786">
    <property type="entry name" value="N-HYDROXYARYLAMINE O-ACETYLTRANSFERASE"/>
    <property type="match status" value="1"/>
</dbReference>
<comment type="similarity">
    <text evidence="1 2">Belongs to the arylamine N-acetyltransferase family.</text>
</comment>
<dbReference type="Gene3D" id="3.30.2140.20">
    <property type="match status" value="1"/>
</dbReference>
<dbReference type="OrthoDB" id="7181050at2"/>
<dbReference type="InterPro" id="IPR053710">
    <property type="entry name" value="Arylamine_NAT_domain_sf"/>
</dbReference>
<evidence type="ECO:0000313" key="4">
    <source>
        <dbReference type="Proteomes" id="UP000076587"/>
    </source>
</evidence>
<evidence type="ECO:0000256" key="2">
    <source>
        <dbReference type="RuleBase" id="RU003452"/>
    </source>
</evidence>
<proteinExistence type="inferred from homology"/>
<accession>A0A166Y5W1</accession>
<protein>
    <recommendedName>
        <fullName evidence="5">Arylamine N-acetyltransferase</fullName>
    </recommendedName>
</protein>
<evidence type="ECO:0000256" key="1">
    <source>
        <dbReference type="ARBA" id="ARBA00006547"/>
    </source>
</evidence>
<name>A0A166Y5W1_9GAMM</name>
<dbReference type="PRINTS" id="PR01543">
    <property type="entry name" value="ANATRNSFRASE"/>
</dbReference>
<organism evidence="3 4">
    <name type="scientific">Pseudoalteromonas luteoviolacea NCIMB 1942</name>
    <dbReference type="NCBI Taxonomy" id="1365253"/>
    <lineage>
        <taxon>Bacteria</taxon>
        <taxon>Pseudomonadati</taxon>
        <taxon>Pseudomonadota</taxon>
        <taxon>Gammaproteobacteria</taxon>
        <taxon>Alteromonadales</taxon>
        <taxon>Pseudoalteromonadaceae</taxon>
        <taxon>Pseudoalteromonas</taxon>
    </lineage>
</organism>
<reference evidence="3 4" key="1">
    <citation type="submission" date="2013-07" db="EMBL/GenBank/DDBJ databases">
        <title>Comparative Genomic and Metabolomic Analysis of Twelve Strains of Pseudoalteromonas luteoviolacea.</title>
        <authorList>
            <person name="Vynne N.G."/>
            <person name="Mansson M."/>
            <person name="Gram L."/>
        </authorList>
    </citation>
    <scope>NUCLEOTIDE SEQUENCE [LARGE SCALE GENOMIC DNA]</scope>
    <source>
        <strain evidence="3 4">NCIMB 1942</strain>
    </source>
</reference>
<dbReference type="InterPro" id="IPR038765">
    <property type="entry name" value="Papain-like_cys_pep_sf"/>
</dbReference>
<dbReference type="GO" id="GO:0016407">
    <property type="term" value="F:acetyltransferase activity"/>
    <property type="evidence" value="ECO:0007669"/>
    <property type="project" value="InterPro"/>
</dbReference>
<dbReference type="AlphaFoldDB" id="A0A166Y5W1"/>
<dbReference type="Pfam" id="PF00797">
    <property type="entry name" value="Acetyltransf_2"/>
    <property type="match status" value="1"/>
</dbReference>
<dbReference type="InterPro" id="IPR001447">
    <property type="entry name" value="Arylamine_N-AcTrfase"/>
</dbReference>
<dbReference type="PANTHER" id="PTHR11786:SF0">
    <property type="entry name" value="ARYLAMINE N-ACETYLTRANSFERASE 4-RELATED"/>
    <property type="match status" value="1"/>
</dbReference>
<comment type="caution">
    <text evidence="3">The sequence shown here is derived from an EMBL/GenBank/DDBJ whole genome shotgun (WGS) entry which is preliminary data.</text>
</comment>
<dbReference type="SUPFAM" id="SSF54001">
    <property type="entry name" value="Cysteine proteinases"/>
    <property type="match status" value="1"/>
</dbReference>
<dbReference type="EMBL" id="AUXT01000216">
    <property type="protein sequence ID" value="KZN41477.1"/>
    <property type="molecule type" value="Genomic_DNA"/>
</dbReference>
<sequence length="273" mass="31581">MNNAQIVQQYLTELGLTNYVLDLEFINQLQRKHIAKYSFNSISVLLNQPMPLDVPHLFNKLITKQSGGYCFEHNKLVYTILQSLGFDVKLLLAKVVYNRDINVPRTHRATLVTYEGADYLLDVGFGPQGAFYPLKLVLDTPQQQGNETFQISKKNETAYHFQVLKNGVFFTLYTFDLNEYTEPDCDLSHFYSHKHPEAAFVKNLVVSRKTLDTTHSLRNGQYHHITAKHTEITTITCEKQLHQLLSQQFNLNLDFAISTYLFRKFALPNSQIR</sequence>
<dbReference type="RefSeq" id="WP_063379247.1">
    <property type="nucleotide sequence ID" value="NZ_AUXT01000216.1"/>
</dbReference>
<dbReference type="Proteomes" id="UP000076587">
    <property type="component" value="Unassembled WGS sequence"/>
</dbReference>
<evidence type="ECO:0008006" key="5">
    <source>
        <dbReference type="Google" id="ProtNLM"/>
    </source>
</evidence>
<dbReference type="PATRIC" id="fig|1365253.3.peg.5013"/>
<evidence type="ECO:0000313" key="3">
    <source>
        <dbReference type="EMBL" id="KZN41477.1"/>
    </source>
</evidence>
<gene>
    <name evidence="3" type="ORF">N482_04010</name>
</gene>